<comment type="similarity">
    <text evidence="1">Belongs to the Gfa family.</text>
</comment>
<dbReference type="InterPro" id="IPR011057">
    <property type="entry name" value="Mss4-like_sf"/>
</dbReference>
<evidence type="ECO:0000259" key="5">
    <source>
        <dbReference type="PROSITE" id="PS51891"/>
    </source>
</evidence>
<dbReference type="SUPFAM" id="SSF51316">
    <property type="entry name" value="Mss4-like"/>
    <property type="match status" value="1"/>
</dbReference>
<feature type="domain" description="CENP-V/GFA" evidence="5">
    <location>
        <begin position="4"/>
        <end position="122"/>
    </location>
</feature>
<proteinExistence type="inferred from homology"/>
<evidence type="ECO:0000256" key="1">
    <source>
        <dbReference type="ARBA" id="ARBA00005495"/>
    </source>
</evidence>
<keyword evidence="4" id="KW-0456">Lyase</keyword>
<evidence type="ECO:0000256" key="2">
    <source>
        <dbReference type="ARBA" id="ARBA00022723"/>
    </source>
</evidence>
<evidence type="ECO:0000313" key="6">
    <source>
        <dbReference type="EMBL" id="NNU79390.1"/>
    </source>
</evidence>
<sequence length="146" mass="16213">MSEKSGGCLCGAVRFTARDVPARFGVCHCPMCRRWTGSALLAVTLPERNVRWTGAEHMAERQTTSFGRRGWCRECGSGLWFKVTADSPYKGEIDLPIGLFDDPDGFNMASEIYIDHKPDSYDFAGAGRKQLTRAECVAIFPRLDGE</sequence>
<dbReference type="PANTHER" id="PTHR33337:SF40">
    <property type="entry name" value="CENP-V_GFA DOMAIN-CONTAINING PROTEIN-RELATED"/>
    <property type="match status" value="1"/>
</dbReference>
<name>A0A849L071_9RHOB</name>
<organism evidence="6 7">
    <name type="scientific">Halovulum dunhuangense</name>
    <dbReference type="NCBI Taxonomy" id="1505036"/>
    <lineage>
        <taxon>Bacteria</taxon>
        <taxon>Pseudomonadati</taxon>
        <taxon>Pseudomonadota</taxon>
        <taxon>Alphaproteobacteria</taxon>
        <taxon>Rhodobacterales</taxon>
        <taxon>Paracoccaceae</taxon>
        <taxon>Halovulum</taxon>
    </lineage>
</organism>
<gene>
    <name evidence="6" type="ORF">HMH01_02965</name>
</gene>
<protein>
    <submittedName>
        <fullName evidence="6">GFA family protein</fullName>
    </submittedName>
</protein>
<dbReference type="PANTHER" id="PTHR33337">
    <property type="entry name" value="GFA DOMAIN-CONTAINING PROTEIN"/>
    <property type="match status" value="1"/>
</dbReference>
<evidence type="ECO:0000313" key="7">
    <source>
        <dbReference type="Proteomes" id="UP000572377"/>
    </source>
</evidence>
<dbReference type="Proteomes" id="UP000572377">
    <property type="component" value="Unassembled WGS sequence"/>
</dbReference>
<evidence type="ECO:0000256" key="3">
    <source>
        <dbReference type="ARBA" id="ARBA00022833"/>
    </source>
</evidence>
<comment type="caution">
    <text evidence="6">The sequence shown here is derived from an EMBL/GenBank/DDBJ whole genome shotgun (WGS) entry which is preliminary data.</text>
</comment>
<keyword evidence="3" id="KW-0862">Zinc</keyword>
<dbReference type="EMBL" id="JABFBC010000001">
    <property type="protein sequence ID" value="NNU79390.1"/>
    <property type="molecule type" value="Genomic_DNA"/>
</dbReference>
<dbReference type="PROSITE" id="PS51891">
    <property type="entry name" value="CENP_V_GFA"/>
    <property type="match status" value="1"/>
</dbReference>
<evidence type="ECO:0000256" key="4">
    <source>
        <dbReference type="ARBA" id="ARBA00023239"/>
    </source>
</evidence>
<dbReference type="InterPro" id="IPR006913">
    <property type="entry name" value="CENP-V/GFA"/>
</dbReference>
<keyword evidence="7" id="KW-1185">Reference proteome</keyword>
<dbReference type="Gene3D" id="3.90.1590.10">
    <property type="entry name" value="glutathione-dependent formaldehyde- activating enzyme (gfa)"/>
    <property type="match status" value="1"/>
</dbReference>
<dbReference type="GO" id="GO:0016846">
    <property type="term" value="F:carbon-sulfur lyase activity"/>
    <property type="evidence" value="ECO:0007669"/>
    <property type="project" value="InterPro"/>
</dbReference>
<dbReference type="RefSeq" id="WP_171322314.1">
    <property type="nucleotide sequence ID" value="NZ_JABFBC010000001.1"/>
</dbReference>
<dbReference type="Pfam" id="PF04828">
    <property type="entry name" value="GFA"/>
    <property type="match status" value="1"/>
</dbReference>
<dbReference type="GO" id="GO:0046872">
    <property type="term" value="F:metal ion binding"/>
    <property type="evidence" value="ECO:0007669"/>
    <property type="project" value="UniProtKB-KW"/>
</dbReference>
<dbReference type="AlphaFoldDB" id="A0A849L071"/>
<reference evidence="6 7" key="1">
    <citation type="submission" date="2020-05" db="EMBL/GenBank/DDBJ databases">
        <title>Gimesia benthica sp. nov., a novel planctomycete isolated from a deep-sea water sample of the Northwest Indian Ocean.</title>
        <authorList>
            <person name="Wang J."/>
            <person name="Ruan C."/>
            <person name="Song L."/>
            <person name="Zhu Y."/>
            <person name="Li A."/>
            <person name="Zheng X."/>
            <person name="Wang L."/>
            <person name="Lu Z."/>
            <person name="Huang Y."/>
            <person name="Du W."/>
            <person name="Zhou Y."/>
            <person name="Huang L."/>
            <person name="Dai X."/>
        </authorList>
    </citation>
    <scope>NUCLEOTIDE SEQUENCE [LARGE SCALE GENOMIC DNA]</scope>
    <source>
        <strain evidence="6 7">YYQ-30</strain>
    </source>
</reference>
<keyword evidence="2" id="KW-0479">Metal-binding</keyword>
<accession>A0A849L071</accession>